<dbReference type="AlphaFoldDB" id="A0A0L8V3B1"/>
<dbReference type="PATRIC" id="fig|1409788.3.peg.4624"/>
<accession>A0A0L8V3B1</accession>
<organism evidence="4 5">
    <name type="scientific">Sunxiuqinia dokdonensis</name>
    <dbReference type="NCBI Taxonomy" id="1409788"/>
    <lineage>
        <taxon>Bacteria</taxon>
        <taxon>Pseudomonadati</taxon>
        <taxon>Bacteroidota</taxon>
        <taxon>Bacteroidia</taxon>
        <taxon>Marinilabiliales</taxon>
        <taxon>Prolixibacteraceae</taxon>
        <taxon>Sunxiuqinia</taxon>
    </lineage>
</organism>
<dbReference type="GO" id="GO:0008484">
    <property type="term" value="F:sulfuric ester hydrolase activity"/>
    <property type="evidence" value="ECO:0007669"/>
    <property type="project" value="TreeGrafter"/>
</dbReference>
<keyword evidence="5" id="KW-1185">Reference proteome</keyword>
<dbReference type="PANTHER" id="PTHR45953:SF1">
    <property type="entry name" value="IDURONATE 2-SULFATASE"/>
    <property type="match status" value="1"/>
</dbReference>
<dbReference type="PANTHER" id="PTHR45953">
    <property type="entry name" value="IDURONATE 2-SULFATASE"/>
    <property type="match status" value="1"/>
</dbReference>
<keyword evidence="1" id="KW-0479">Metal-binding</keyword>
<evidence type="ECO:0000256" key="2">
    <source>
        <dbReference type="ARBA" id="ARBA00022801"/>
    </source>
</evidence>
<evidence type="ECO:0000313" key="4">
    <source>
        <dbReference type="EMBL" id="KOH42687.1"/>
    </source>
</evidence>
<dbReference type="InterPro" id="IPR032506">
    <property type="entry name" value="SGSH_C"/>
</dbReference>
<dbReference type="STRING" id="1409788.NC99_45230"/>
<dbReference type="Proteomes" id="UP000036958">
    <property type="component" value="Unassembled WGS sequence"/>
</dbReference>
<dbReference type="InterPro" id="IPR017850">
    <property type="entry name" value="Alkaline_phosphatase_core_sf"/>
</dbReference>
<evidence type="ECO:0000259" key="3">
    <source>
        <dbReference type="Pfam" id="PF16347"/>
    </source>
</evidence>
<gene>
    <name evidence="4" type="ORF">NC99_45230</name>
</gene>
<protein>
    <recommendedName>
        <fullName evidence="3">N-sulphoglucosamine sulphohydrolase C-terminal domain-containing protein</fullName>
    </recommendedName>
</protein>
<proteinExistence type="predicted"/>
<dbReference type="Gene3D" id="3.40.720.10">
    <property type="entry name" value="Alkaline Phosphatase, subunit A"/>
    <property type="match status" value="1"/>
</dbReference>
<keyword evidence="2" id="KW-0378">Hydrolase</keyword>
<dbReference type="Pfam" id="PF16347">
    <property type="entry name" value="SGSH_C"/>
    <property type="match status" value="1"/>
</dbReference>
<evidence type="ECO:0000256" key="1">
    <source>
        <dbReference type="ARBA" id="ARBA00022723"/>
    </source>
</evidence>
<feature type="domain" description="N-sulphoglucosamine sulphohydrolase C-terminal" evidence="3">
    <location>
        <begin position="2"/>
        <end position="149"/>
    </location>
</feature>
<dbReference type="EMBL" id="LGIA01000216">
    <property type="protein sequence ID" value="KOH42687.1"/>
    <property type="molecule type" value="Genomic_DNA"/>
</dbReference>
<dbReference type="GO" id="GO:0005737">
    <property type="term" value="C:cytoplasm"/>
    <property type="evidence" value="ECO:0007669"/>
    <property type="project" value="TreeGrafter"/>
</dbReference>
<comment type="caution">
    <text evidence="4">The sequence shown here is derived from an EMBL/GenBank/DDBJ whole genome shotgun (WGS) entry which is preliminary data.</text>
</comment>
<dbReference type="SUPFAM" id="SSF53649">
    <property type="entry name" value="Alkaline phosphatase-like"/>
    <property type="match status" value="1"/>
</dbReference>
<dbReference type="GO" id="GO:0046872">
    <property type="term" value="F:metal ion binding"/>
    <property type="evidence" value="ECO:0007669"/>
    <property type="project" value="UniProtKB-KW"/>
</dbReference>
<reference evidence="5" key="1">
    <citation type="submission" date="2015-07" db="EMBL/GenBank/DDBJ databases">
        <title>Genome sequencing of Sunxiuqinia dokdonensis strain SK.</title>
        <authorList>
            <person name="Ahn S."/>
            <person name="Kim B.-C."/>
        </authorList>
    </citation>
    <scope>NUCLEOTIDE SEQUENCE [LARGE SCALE GENOMIC DNA]</scope>
    <source>
        <strain evidence="5">SK</strain>
    </source>
</reference>
<sequence>MGDHGYWTKHTNYEQANTIPMIMVAPGVAKPNTATDQLAETVDIYPTLAELAGLGKPDVPQPIDGTSMVPVLQQADQRIRDHAYHAFPKGGHLGRAIRTDRYRLVEWTNMNKPEEEKGYELYDYLNDPLETKNIYDKNKKVAEELKAILATHPEAKRQYRKGGNQ</sequence>
<name>A0A0L8V3B1_9BACT</name>
<evidence type="ECO:0000313" key="5">
    <source>
        <dbReference type="Proteomes" id="UP000036958"/>
    </source>
</evidence>